<keyword evidence="1" id="KW-0472">Membrane</keyword>
<reference evidence="3 4" key="1">
    <citation type="journal article" date="2014" name="Genome Announc.">
        <title>Draft Genome Sequence of Petroleum Oil-Degrading Marine Bacterium Pseudomonas taeanensis Strain MS-3, Isolated from a Crude Oil-Contaminated Seashore.</title>
        <authorList>
            <person name="Lee S.Y."/>
            <person name="Kim S.H."/>
            <person name="Lee D.G."/>
            <person name="Shin S."/>
            <person name="Yun S.H."/>
            <person name="Choi C.W."/>
            <person name="Chung Y.H."/>
            <person name="Choi J.S."/>
            <person name="Kahng H.Y."/>
            <person name="Kim S.I."/>
        </authorList>
    </citation>
    <scope>NUCLEOTIDE SEQUENCE [LARGE SCALE GENOMIC DNA]</scope>
    <source>
        <strain evidence="3 4">MS-3</strain>
    </source>
</reference>
<dbReference type="PIRSF" id="PIRSF016919">
    <property type="entry name" value="HupE_UreJ"/>
    <property type="match status" value="1"/>
</dbReference>
<evidence type="ECO:0000313" key="4">
    <source>
        <dbReference type="Proteomes" id="UP000030063"/>
    </source>
</evidence>
<dbReference type="EMBL" id="AWSQ01000001">
    <property type="protein sequence ID" value="KFX71867.1"/>
    <property type="molecule type" value="Genomic_DNA"/>
</dbReference>
<keyword evidence="4" id="KW-1185">Reference proteome</keyword>
<feature type="signal peptide" evidence="2">
    <location>
        <begin position="1"/>
        <end position="21"/>
    </location>
</feature>
<name>A0A0A1YPM2_9PSED</name>
<keyword evidence="1" id="KW-1133">Transmembrane helix</keyword>
<keyword evidence="2" id="KW-0732">Signal</keyword>
<accession>A0A0A1YPM2</accession>
<dbReference type="eggNOG" id="COG2370">
    <property type="taxonomic scope" value="Bacteria"/>
</dbReference>
<comment type="caution">
    <text evidence="3">The sequence shown here is derived from an EMBL/GenBank/DDBJ whole genome shotgun (WGS) entry which is preliminary data.</text>
</comment>
<feature type="transmembrane region" description="Helical" evidence="1">
    <location>
        <begin position="168"/>
        <end position="189"/>
    </location>
</feature>
<dbReference type="STRING" id="1395571.TMS3_0108145"/>
<organism evidence="3 4">
    <name type="scientific">Pseudomonas taeanensis MS-3</name>
    <dbReference type="NCBI Taxonomy" id="1395571"/>
    <lineage>
        <taxon>Bacteria</taxon>
        <taxon>Pseudomonadati</taxon>
        <taxon>Pseudomonadota</taxon>
        <taxon>Gammaproteobacteria</taxon>
        <taxon>Pseudomonadales</taxon>
        <taxon>Pseudomonadaceae</taxon>
        <taxon>Pseudomonas</taxon>
    </lineage>
</organism>
<dbReference type="AlphaFoldDB" id="A0A0A1YPM2"/>
<feature type="transmembrane region" description="Helical" evidence="1">
    <location>
        <begin position="141"/>
        <end position="162"/>
    </location>
</feature>
<keyword evidence="1" id="KW-0812">Transmembrane</keyword>
<dbReference type="RefSeq" id="WP_025164724.1">
    <property type="nucleotide sequence ID" value="NZ_AWSQ01000001.1"/>
</dbReference>
<feature type="transmembrane region" description="Helical" evidence="1">
    <location>
        <begin position="37"/>
        <end position="55"/>
    </location>
</feature>
<evidence type="ECO:0000256" key="2">
    <source>
        <dbReference type="SAM" id="SignalP"/>
    </source>
</evidence>
<feature type="chain" id="PRO_5001996362" evidence="2">
    <location>
        <begin position="22"/>
        <end position="190"/>
    </location>
</feature>
<feature type="transmembrane region" description="Helical" evidence="1">
    <location>
        <begin position="92"/>
        <end position="121"/>
    </location>
</feature>
<sequence>MNRHKTLFALALLFSPTLAFAHSGHDQAGLLAGLSHPLLGLDHLLAMVAVGLWAAQQSGAARWTLPLTFVACMLVGGVLGLGGVGMPLLEGAIAASVLAFGLLVAVAARLPMAASLGLTALFALSHGLAHGLELPTQVNPWFYACGFLIATAGLHAAGYALVRSLPHSAAPLVRLAGVISAAAGVCLLAS</sequence>
<feature type="transmembrane region" description="Helical" evidence="1">
    <location>
        <begin position="67"/>
        <end position="86"/>
    </location>
</feature>
<protein>
    <submittedName>
        <fullName evidence="3">Protein hupE</fullName>
    </submittedName>
</protein>
<dbReference type="Pfam" id="PF04955">
    <property type="entry name" value="HupE_UreJ"/>
    <property type="match status" value="1"/>
</dbReference>
<dbReference type="OrthoDB" id="9808192at2"/>
<evidence type="ECO:0000256" key="1">
    <source>
        <dbReference type="SAM" id="Phobius"/>
    </source>
</evidence>
<dbReference type="Proteomes" id="UP000030063">
    <property type="component" value="Unassembled WGS sequence"/>
</dbReference>
<dbReference type="InterPro" id="IPR007038">
    <property type="entry name" value="HupE_UreJ"/>
</dbReference>
<gene>
    <name evidence="3" type="ORF">TMS3_0108145</name>
</gene>
<evidence type="ECO:0000313" key="3">
    <source>
        <dbReference type="EMBL" id="KFX71867.1"/>
    </source>
</evidence>
<proteinExistence type="predicted"/>